<evidence type="ECO:0000313" key="3">
    <source>
        <dbReference type="Proteomes" id="UP000272778"/>
    </source>
</evidence>
<protein>
    <submittedName>
        <fullName evidence="2">Cytochrome bd-I oxidase subunit CydX</fullName>
    </submittedName>
</protein>
<accession>A0A3N6MW74</accession>
<keyword evidence="3" id="KW-1185">Reference proteome</keyword>
<keyword evidence="1" id="KW-0472">Membrane</keyword>
<dbReference type="NCBIfam" id="TIGR02106">
    <property type="entry name" value="cyd_oper_ybgT"/>
    <property type="match status" value="1"/>
</dbReference>
<comment type="caution">
    <text evidence="2">The sequence shown here is derived from an EMBL/GenBank/DDBJ whole genome shotgun (WGS) entry which is preliminary data.</text>
</comment>
<name>A0A3N6MW74_9BURK</name>
<gene>
    <name evidence="2" type="primary">cydX</name>
    <name evidence="2" type="ORF">D1Y85_07820</name>
</gene>
<keyword evidence="1" id="KW-0812">Transmembrane</keyword>
<dbReference type="RefSeq" id="WP_124150478.1">
    <property type="nucleotide sequence ID" value="NZ_RQIS01000004.1"/>
</dbReference>
<dbReference type="Proteomes" id="UP000272778">
    <property type="component" value="Unassembled WGS sequence"/>
</dbReference>
<keyword evidence="1" id="KW-1133">Transmembrane helix</keyword>
<dbReference type="EMBL" id="RQIS01000004">
    <property type="protein sequence ID" value="RQH07999.1"/>
    <property type="molecule type" value="Genomic_DNA"/>
</dbReference>
<dbReference type="InterPro" id="IPR012994">
    <property type="entry name" value="YbgT_YccB"/>
</dbReference>
<evidence type="ECO:0000256" key="1">
    <source>
        <dbReference type="SAM" id="Phobius"/>
    </source>
</evidence>
<feature type="transmembrane region" description="Helical" evidence="1">
    <location>
        <begin position="6"/>
        <end position="24"/>
    </location>
</feature>
<dbReference type="AlphaFoldDB" id="A0A3N6MW74"/>
<dbReference type="OrthoDB" id="9806372at2"/>
<dbReference type="InterPro" id="IPR011724">
    <property type="entry name" value="Cyd_oper_YbgT"/>
</dbReference>
<evidence type="ECO:0000313" key="2">
    <source>
        <dbReference type="EMBL" id="RQH07999.1"/>
    </source>
</evidence>
<sequence>MGYFTWIAGIGVAPGFGVINAMWLEASGHGKGTPQGNAGKRRS</sequence>
<proteinExistence type="predicted"/>
<dbReference type="Pfam" id="PF08173">
    <property type="entry name" value="YbgT_YccB"/>
    <property type="match status" value="1"/>
</dbReference>
<reference evidence="2 3" key="1">
    <citation type="submission" date="2018-11" db="EMBL/GenBank/DDBJ databases">
        <title>Paraburkholderia sp. DHOA04, isolated from soil.</title>
        <authorList>
            <person name="Gao Z.-H."/>
            <person name="Qiu L.-H."/>
            <person name="Fu J.-C."/>
        </authorList>
    </citation>
    <scope>NUCLEOTIDE SEQUENCE [LARGE SCALE GENOMIC DNA]</scope>
    <source>
        <strain evidence="2 3">DHOA04</strain>
    </source>
</reference>
<organism evidence="2 3">
    <name type="scientific">Paraburkholderia dinghuensis</name>
    <dbReference type="NCBI Taxonomy" id="2305225"/>
    <lineage>
        <taxon>Bacteria</taxon>
        <taxon>Pseudomonadati</taxon>
        <taxon>Pseudomonadota</taxon>
        <taxon>Betaproteobacteria</taxon>
        <taxon>Burkholderiales</taxon>
        <taxon>Burkholderiaceae</taxon>
        <taxon>Paraburkholderia</taxon>
    </lineage>
</organism>